<dbReference type="Pfam" id="PF17784">
    <property type="entry name" value="Sulfotransfer_4"/>
    <property type="match status" value="1"/>
</dbReference>
<dbReference type="Gene3D" id="3.40.50.300">
    <property type="entry name" value="P-loop containing nucleotide triphosphate hydrolases"/>
    <property type="match status" value="1"/>
</dbReference>
<proteinExistence type="predicted"/>
<dbReference type="InterPro" id="IPR027417">
    <property type="entry name" value="P-loop_NTPase"/>
</dbReference>
<dbReference type="EMBL" id="CAJNNV010009889">
    <property type="protein sequence ID" value="CAE8597907.1"/>
    <property type="molecule type" value="Genomic_DNA"/>
</dbReference>
<comment type="caution">
    <text evidence="2">The sequence shown here is derived from an EMBL/GenBank/DDBJ whole genome shotgun (WGS) entry which is preliminary data.</text>
</comment>
<dbReference type="OrthoDB" id="408152at2759"/>
<dbReference type="SUPFAM" id="SSF52540">
    <property type="entry name" value="P-loop containing nucleoside triphosphate hydrolases"/>
    <property type="match status" value="1"/>
</dbReference>
<dbReference type="AlphaFoldDB" id="A0A813EFB2"/>
<keyword evidence="3" id="KW-1185">Reference proteome</keyword>
<reference evidence="2" key="1">
    <citation type="submission" date="2021-02" db="EMBL/GenBank/DDBJ databases">
        <authorList>
            <person name="Dougan E. K."/>
            <person name="Rhodes N."/>
            <person name="Thang M."/>
            <person name="Chan C."/>
        </authorList>
    </citation>
    <scope>NUCLEOTIDE SEQUENCE</scope>
</reference>
<accession>A0A813EFB2</accession>
<evidence type="ECO:0000256" key="1">
    <source>
        <dbReference type="SAM" id="Phobius"/>
    </source>
</evidence>
<protein>
    <recommendedName>
        <fullName evidence="4">Sulfotransferase</fullName>
    </recommendedName>
</protein>
<evidence type="ECO:0008006" key="4">
    <source>
        <dbReference type="Google" id="ProtNLM"/>
    </source>
</evidence>
<organism evidence="2 3">
    <name type="scientific">Polarella glacialis</name>
    <name type="common">Dinoflagellate</name>
    <dbReference type="NCBI Taxonomy" id="89957"/>
    <lineage>
        <taxon>Eukaryota</taxon>
        <taxon>Sar</taxon>
        <taxon>Alveolata</taxon>
        <taxon>Dinophyceae</taxon>
        <taxon>Suessiales</taxon>
        <taxon>Suessiaceae</taxon>
        <taxon>Polarella</taxon>
    </lineage>
</organism>
<keyword evidence="1" id="KW-0812">Transmembrane</keyword>
<sequence length="366" mass="41741">MACAGGNWCCHLLKVSVFLFLSVAVKLLDVWHFLIEQPPGCMHEPLPGNHSGIKVLVMGFAKSGTRSICHALNDIGIRAYHSEDFHFLPWWDFIHRLRTQGSEHAHRSMSEIAHLTHTSGDLSDQLMNSVSKCRMEAVALDGLEVLTLPLYKGSPGAKVILLSWRTYHQWSQSLSTFTQKLAVMCQFNIVTGSSLSVLPWAALLRPLDKLVGRPIERVIRDGGPAVTEVSGPMVWLYHQSLNHRRQYEAWMPPSTTVVPQSEKDYNHYLDMARSMVPKQQLLEWDPRTDNFEELCKFLDIEGPCPKSGKTPRAINTWIFERDFPIASNVGLVVRLFLHWVNWKLFGMVTSFVCQFIRRGKTFDKRD</sequence>
<evidence type="ECO:0000313" key="3">
    <source>
        <dbReference type="Proteomes" id="UP000654075"/>
    </source>
</evidence>
<gene>
    <name evidence="2" type="ORF">PGLA1383_LOCUS16329</name>
</gene>
<dbReference type="Proteomes" id="UP000654075">
    <property type="component" value="Unassembled WGS sequence"/>
</dbReference>
<feature type="transmembrane region" description="Helical" evidence="1">
    <location>
        <begin position="12"/>
        <end position="34"/>
    </location>
</feature>
<dbReference type="InterPro" id="IPR040632">
    <property type="entry name" value="Sulfotransfer_4"/>
</dbReference>
<keyword evidence="1" id="KW-1133">Transmembrane helix</keyword>
<keyword evidence="1" id="KW-0472">Membrane</keyword>
<evidence type="ECO:0000313" key="2">
    <source>
        <dbReference type="EMBL" id="CAE8597907.1"/>
    </source>
</evidence>
<dbReference type="PANTHER" id="PTHR36978">
    <property type="entry name" value="P-LOOP CONTAINING NUCLEOTIDE TRIPHOSPHATE HYDROLASE"/>
    <property type="match status" value="1"/>
</dbReference>
<dbReference type="PANTHER" id="PTHR36978:SF4">
    <property type="entry name" value="P-LOOP CONTAINING NUCLEOSIDE TRIPHOSPHATE HYDROLASE PROTEIN"/>
    <property type="match status" value="1"/>
</dbReference>
<name>A0A813EFB2_POLGL</name>